<dbReference type="InterPro" id="IPR005119">
    <property type="entry name" value="LysR_subst-bd"/>
</dbReference>
<evidence type="ECO:0000256" key="4">
    <source>
        <dbReference type="ARBA" id="ARBA00023163"/>
    </source>
</evidence>
<evidence type="ECO:0000313" key="7">
    <source>
        <dbReference type="Proteomes" id="UP000715095"/>
    </source>
</evidence>
<dbReference type="Pfam" id="PF03466">
    <property type="entry name" value="LysR_substrate"/>
    <property type="match status" value="1"/>
</dbReference>
<dbReference type="InterPro" id="IPR036388">
    <property type="entry name" value="WH-like_DNA-bd_sf"/>
</dbReference>
<protein>
    <submittedName>
        <fullName evidence="6">LysR family transcriptional regulator</fullName>
    </submittedName>
</protein>
<evidence type="ECO:0000259" key="5">
    <source>
        <dbReference type="PROSITE" id="PS50931"/>
    </source>
</evidence>
<dbReference type="RefSeq" id="WP_205102064.1">
    <property type="nucleotide sequence ID" value="NZ_JACJJC010000004.1"/>
</dbReference>
<keyword evidence="7" id="KW-1185">Reference proteome</keyword>
<reference evidence="6 7" key="1">
    <citation type="journal article" date="2021" name="Sci. Rep.">
        <title>The distribution of antibiotic resistance genes in chicken gut microbiota commensals.</title>
        <authorList>
            <person name="Juricova H."/>
            <person name="Matiasovicova J."/>
            <person name="Kubasova T."/>
            <person name="Cejkova D."/>
            <person name="Rychlik I."/>
        </authorList>
    </citation>
    <scope>NUCLEOTIDE SEQUENCE [LARGE SCALE GENOMIC DNA]</scope>
    <source>
        <strain evidence="6 7">An829</strain>
    </source>
</reference>
<evidence type="ECO:0000313" key="6">
    <source>
        <dbReference type="EMBL" id="MBM6703590.1"/>
    </source>
</evidence>
<dbReference type="InterPro" id="IPR050950">
    <property type="entry name" value="HTH-type_LysR_regulators"/>
</dbReference>
<keyword evidence="4" id="KW-0804">Transcription</keyword>
<evidence type="ECO:0000256" key="1">
    <source>
        <dbReference type="ARBA" id="ARBA00009437"/>
    </source>
</evidence>
<dbReference type="PROSITE" id="PS50931">
    <property type="entry name" value="HTH_LYSR"/>
    <property type="match status" value="1"/>
</dbReference>
<feature type="domain" description="HTH lysR-type" evidence="5">
    <location>
        <begin position="1"/>
        <end position="58"/>
    </location>
</feature>
<dbReference type="SUPFAM" id="SSF46785">
    <property type="entry name" value="Winged helix' DNA-binding domain"/>
    <property type="match status" value="1"/>
</dbReference>
<dbReference type="Proteomes" id="UP000715095">
    <property type="component" value="Unassembled WGS sequence"/>
</dbReference>
<evidence type="ECO:0000256" key="2">
    <source>
        <dbReference type="ARBA" id="ARBA00023015"/>
    </source>
</evidence>
<dbReference type="Gene3D" id="3.40.190.290">
    <property type="match status" value="1"/>
</dbReference>
<dbReference type="Gene3D" id="1.10.10.10">
    <property type="entry name" value="Winged helix-like DNA-binding domain superfamily/Winged helix DNA-binding domain"/>
    <property type="match status" value="1"/>
</dbReference>
<evidence type="ECO:0000256" key="3">
    <source>
        <dbReference type="ARBA" id="ARBA00023125"/>
    </source>
</evidence>
<sequence length="295" mass="32599">MEVRVLRYFIAAVAAESISGAAERLGVTQPTLSRQFMDLEAEFGHALFIRSNRKLRLTAKGERFYERAKSIVELCDRAKREMLEEDELAGEIRIAAGETPALKTLARAIKRLQAVAPKVRCTIVSGAEPTVKAELHSGVTDFGVFVGTADISAYSTLRLHAKDVWGVLTRADGPYAGKTRIEVTDLVDEPILCSSQAFERNEFAGWLNYLARDLHIVGTFNLLYNAYLLAQAGVGHVLALRGIINPEPGSGVIWLPLYPKLEADVIVAWEKQRRLSKPAQLLLDLLREEEAALDA</sequence>
<proteinExistence type="inferred from homology"/>
<keyword evidence="2" id="KW-0805">Transcription regulation</keyword>
<organism evidence="6 7">
    <name type="scientific">Sutterella massiliensis</name>
    <dbReference type="NCBI Taxonomy" id="1816689"/>
    <lineage>
        <taxon>Bacteria</taxon>
        <taxon>Pseudomonadati</taxon>
        <taxon>Pseudomonadota</taxon>
        <taxon>Betaproteobacteria</taxon>
        <taxon>Burkholderiales</taxon>
        <taxon>Sutterellaceae</taxon>
        <taxon>Sutterella</taxon>
    </lineage>
</organism>
<dbReference type="EMBL" id="JACJJC010000004">
    <property type="protein sequence ID" value="MBM6703590.1"/>
    <property type="molecule type" value="Genomic_DNA"/>
</dbReference>
<keyword evidence="3" id="KW-0238">DNA-binding</keyword>
<accession>A0ABS2DQI3</accession>
<comment type="similarity">
    <text evidence="1">Belongs to the LysR transcriptional regulatory family.</text>
</comment>
<dbReference type="PANTHER" id="PTHR30419">
    <property type="entry name" value="HTH-TYPE TRANSCRIPTIONAL REGULATOR YBHD"/>
    <property type="match status" value="1"/>
</dbReference>
<gene>
    <name evidence="6" type="ORF">H6A60_03690</name>
</gene>
<dbReference type="PRINTS" id="PR00039">
    <property type="entry name" value="HTHLYSR"/>
</dbReference>
<name>A0ABS2DQI3_9BURK</name>
<dbReference type="InterPro" id="IPR000847">
    <property type="entry name" value="LysR_HTH_N"/>
</dbReference>
<dbReference type="PANTHER" id="PTHR30419:SF8">
    <property type="entry name" value="NITROGEN ASSIMILATION TRANSCRIPTIONAL ACTIVATOR-RELATED"/>
    <property type="match status" value="1"/>
</dbReference>
<dbReference type="SUPFAM" id="SSF53850">
    <property type="entry name" value="Periplasmic binding protein-like II"/>
    <property type="match status" value="1"/>
</dbReference>
<dbReference type="CDD" id="cd05466">
    <property type="entry name" value="PBP2_LTTR_substrate"/>
    <property type="match status" value="1"/>
</dbReference>
<dbReference type="InterPro" id="IPR036390">
    <property type="entry name" value="WH_DNA-bd_sf"/>
</dbReference>
<comment type="caution">
    <text evidence="6">The sequence shown here is derived from an EMBL/GenBank/DDBJ whole genome shotgun (WGS) entry which is preliminary data.</text>
</comment>
<dbReference type="Pfam" id="PF00126">
    <property type="entry name" value="HTH_1"/>
    <property type="match status" value="1"/>
</dbReference>